<keyword evidence="2" id="KW-1133">Transmembrane helix</keyword>
<evidence type="ECO:0000313" key="5">
    <source>
        <dbReference type="Proteomes" id="UP000008810"/>
    </source>
</evidence>
<dbReference type="KEGG" id="bdi:100833250"/>
<keyword evidence="5" id="KW-1185">Reference proteome</keyword>
<name>I1HCR4_BRADI</name>
<dbReference type="InterPro" id="IPR045501">
    <property type="entry name" value="DUF6490"/>
</dbReference>
<keyword evidence="2" id="KW-0812">Transmembrane</keyword>
<feature type="transmembrane region" description="Helical" evidence="2">
    <location>
        <begin position="106"/>
        <end position="124"/>
    </location>
</feature>
<dbReference type="OrthoDB" id="683097at2759"/>
<keyword evidence="2" id="KW-0472">Membrane</keyword>
<feature type="transmembrane region" description="Helical" evidence="2">
    <location>
        <begin position="65"/>
        <end position="85"/>
    </location>
</feature>
<protein>
    <submittedName>
        <fullName evidence="3 4">Uncharacterized protein</fullName>
    </submittedName>
</protein>
<dbReference type="OMA" id="LAVTYWL"/>
<dbReference type="RefSeq" id="XP_003564476.1">
    <property type="nucleotide sequence ID" value="XM_003564428.4"/>
</dbReference>
<evidence type="ECO:0000256" key="2">
    <source>
        <dbReference type="SAM" id="Phobius"/>
    </source>
</evidence>
<dbReference type="Pfam" id="PF20100">
    <property type="entry name" value="DUF6490"/>
    <property type="match status" value="1"/>
</dbReference>
<dbReference type="eggNOG" id="ENOG502R1VQ">
    <property type="taxonomic scope" value="Eukaryota"/>
</dbReference>
<reference evidence="4" key="3">
    <citation type="submission" date="2018-08" db="UniProtKB">
        <authorList>
            <consortium name="EnsemblPlants"/>
        </authorList>
    </citation>
    <scope>IDENTIFICATION</scope>
    <source>
        <strain evidence="4">cv. Bd21</strain>
    </source>
</reference>
<dbReference type="AlphaFoldDB" id="I1HCR4"/>
<evidence type="ECO:0000256" key="1">
    <source>
        <dbReference type="SAM" id="MobiDB-lite"/>
    </source>
</evidence>
<dbReference type="PANTHER" id="PTHR46610:SF18">
    <property type="entry name" value="OS01G0183850 PROTEIN"/>
    <property type="match status" value="1"/>
</dbReference>
<feature type="compositionally biased region" description="Pro residues" evidence="1">
    <location>
        <begin position="12"/>
        <end position="21"/>
    </location>
</feature>
<feature type="transmembrane region" description="Helical" evidence="2">
    <location>
        <begin position="40"/>
        <end position="59"/>
    </location>
</feature>
<sequence length="179" mass="19491">MDPAATAYPVARDPPPRPPPQTAQLGQGPGAAPGPHRTGWAVPAILSLAITAAFAWAVYRARHSGRDLAFVITTYYLLALLYCCLGKLDLLRGRAIDDPERRRTRFAVWALAVALGNTVAIRVADAMPYLALKIAVWVVTAVAMGVAFYFLFRGNIRAADAARPRTERALHEMSPEQRV</sequence>
<dbReference type="EnsemblPlants" id="KQK03071">
    <property type="protein sequence ID" value="KQK03071"/>
    <property type="gene ID" value="BRADI_2g05350v3"/>
</dbReference>
<proteinExistence type="predicted"/>
<gene>
    <name evidence="4" type="primary">LOC100833250</name>
    <name evidence="3" type="ORF">BRADI_2g05350v3</name>
</gene>
<dbReference type="Proteomes" id="UP000008810">
    <property type="component" value="Chromosome 2"/>
</dbReference>
<feature type="transmembrane region" description="Helical" evidence="2">
    <location>
        <begin position="130"/>
        <end position="152"/>
    </location>
</feature>
<reference evidence="3" key="2">
    <citation type="submission" date="2017-06" db="EMBL/GenBank/DDBJ databases">
        <title>WGS assembly of Brachypodium distachyon.</title>
        <authorList>
            <consortium name="The International Brachypodium Initiative"/>
            <person name="Lucas S."/>
            <person name="Harmon-Smith M."/>
            <person name="Lail K."/>
            <person name="Tice H."/>
            <person name="Grimwood J."/>
            <person name="Bruce D."/>
            <person name="Barry K."/>
            <person name="Shu S."/>
            <person name="Lindquist E."/>
            <person name="Wang M."/>
            <person name="Pitluck S."/>
            <person name="Vogel J.P."/>
            <person name="Garvin D.F."/>
            <person name="Mockler T.C."/>
            <person name="Schmutz J."/>
            <person name="Rokhsar D."/>
            <person name="Bevan M.W."/>
        </authorList>
    </citation>
    <scope>NUCLEOTIDE SEQUENCE</scope>
    <source>
        <strain evidence="3">Bd21</strain>
    </source>
</reference>
<feature type="region of interest" description="Disordered" evidence="1">
    <location>
        <begin position="1"/>
        <end position="34"/>
    </location>
</feature>
<organism evidence="4">
    <name type="scientific">Brachypodium distachyon</name>
    <name type="common">Purple false brome</name>
    <name type="synonym">Trachynia distachya</name>
    <dbReference type="NCBI Taxonomy" id="15368"/>
    <lineage>
        <taxon>Eukaryota</taxon>
        <taxon>Viridiplantae</taxon>
        <taxon>Streptophyta</taxon>
        <taxon>Embryophyta</taxon>
        <taxon>Tracheophyta</taxon>
        <taxon>Spermatophyta</taxon>
        <taxon>Magnoliopsida</taxon>
        <taxon>Liliopsida</taxon>
        <taxon>Poales</taxon>
        <taxon>Poaceae</taxon>
        <taxon>BOP clade</taxon>
        <taxon>Pooideae</taxon>
        <taxon>Stipodae</taxon>
        <taxon>Brachypodieae</taxon>
        <taxon>Brachypodium</taxon>
    </lineage>
</organism>
<dbReference type="GeneID" id="100833250"/>
<dbReference type="EMBL" id="CM000881">
    <property type="protein sequence ID" value="KQK03071.1"/>
    <property type="molecule type" value="Genomic_DNA"/>
</dbReference>
<dbReference type="PANTHER" id="PTHR46610">
    <property type="entry name" value="OS05G0181300 PROTEIN"/>
    <property type="match status" value="1"/>
</dbReference>
<dbReference type="HOGENOM" id="CLU_094006_0_0_1"/>
<reference evidence="3 4" key="1">
    <citation type="journal article" date="2010" name="Nature">
        <title>Genome sequencing and analysis of the model grass Brachypodium distachyon.</title>
        <authorList>
            <consortium name="International Brachypodium Initiative"/>
        </authorList>
    </citation>
    <scope>NUCLEOTIDE SEQUENCE [LARGE SCALE GENOMIC DNA]</scope>
    <source>
        <strain evidence="3">Bd21</strain>
        <strain evidence="4">cv. Bd21</strain>
    </source>
</reference>
<accession>I1HCR4</accession>
<dbReference type="Gramene" id="KQK03071">
    <property type="protein sequence ID" value="KQK03071"/>
    <property type="gene ID" value="BRADI_2g05350v3"/>
</dbReference>
<evidence type="ECO:0000313" key="3">
    <source>
        <dbReference type="EMBL" id="KQK03071.1"/>
    </source>
</evidence>
<evidence type="ECO:0000313" key="4">
    <source>
        <dbReference type="EnsemblPlants" id="KQK03071"/>
    </source>
</evidence>